<dbReference type="EMBL" id="MJBS01000187">
    <property type="protein sequence ID" value="OHE91403.1"/>
    <property type="molecule type" value="Genomic_DNA"/>
</dbReference>
<evidence type="ECO:0000313" key="1">
    <source>
        <dbReference type="EMBL" id="OHE91403.1"/>
    </source>
</evidence>
<organism evidence="1 2">
    <name type="scientific">Colletotrichum orchidophilum</name>
    <dbReference type="NCBI Taxonomy" id="1209926"/>
    <lineage>
        <taxon>Eukaryota</taxon>
        <taxon>Fungi</taxon>
        <taxon>Dikarya</taxon>
        <taxon>Ascomycota</taxon>
        <taxon>Pezizomycotina</taxon>
        <taxon>Sordariomycetes</taxon>
        <taxon>Hypocreomycetidae</taxon>
        <taxon>Glomerellales</taxon>
        <taxon>Glomerellaceae</taxon>
        <taxon>Colletotrichum</taxon>
    </lineage>
</organism>
<sequence length="43" mass="4618">MDMGMADGLAHSPVVPHEALPRSDMRTCSAIHQPESEALLRGC</sequence>
<proteinExistence type="predicted"/>
<dbReference type="GeneID" id="34566448"/>
<protein>
    <submittedName>
        <fullName evidence="1">Uncharacterized protein</fullName>
    </submittedName>
</protein>
<comment type="caution">
    <text evidence="1">The sequence shown here is derived from an EMBL/GenBank/DDBJ whole genome shotgun (WGS) entry which is preliminary data.</text>
</comment>
<dbReference type="Proteomes" id="UP000176998">
    <property type="component" value="Unassembled WGS sequence"/>
</dbReference>
<reference evidence="1 2" key="1">
    <citation type="submission" date="2016-09" db="EMBL/GenBank/DDBJ databases">
        <authorList>
            <person name="Capua I."/>
            <person name="De Benedictis P."/>
            <person name="Joannis T."/>
            <person name="Lombin L.H."/>
            <person name="Cattoli G."/>
        </authorList>
    </citation>
    <scope>NUCLEOTIDE SEQUENCE [LARGE SCALE GENOMIC DNA]</scope>
    <source>
        <strain evidence="1 2">IMI 309357</strain>
    </source>
</reference>
<evidence type="ECO:0000313" key="2">
    <source>
        <dbReference type="Proteomes" id="UP000176998"/>
    </source>
</evidence>
<keyword evidence="2" id="KW-1185">Reference proteome</keyword>
<dbReference type="RefSeq" id="XP_022468576.1">
    <property type="nucleotide sequence ID" value="XM_022624938.1"/>
</dbReference>
<dbReference type="AlphaFoldDB" id="A0A1G4AQN5"/>
<accession>A0A1G4AQN5</accession>
<name>A0A1G4AQN5_9PEZI</name>
<gene>
    <name evidence="1" type="ORF">CORC01_13321</name>
</gene>